<sequence>MNHNKNHGRRRSGRVSAFFEFLIECIGWVPEVAFGIGRLFFWVFTCIGKLFRGVFDLS</sequence>
<accession>A0ABS3E0P4</accession>
<keyword evidence="1" id="KW-1133">Transmembrane helix</keyword>
<dbReference type="RefSeq" id="WP_206935914.1">
    <property type="nucleotide sequence ID" value="NZ_JAEKJY010000007.1"/>
</dbReference>
<name>A0ABS3E0P4_9BACI</name>
<protein>
    <submittedName>
        <fullName evidence="2">Uncharacterized protein</fullName>
    </submittedName>
</protein>
<comment type="caution">
    <text evidence="2">The sequence shown here is derived from an EMBL/GenBank/DDBJ whole genome shotgun (WGS) entry which is preliminary data.</text>
</comment>
<keyword evidence="1" id="KW-0812">Transmembrane</keyword>
<keyword evidence="3" id="KW-1185">Reference proteome</keyword>
<reference evidence="2 3" key="1">
    <citation type="submission" date="2020-12" db="EMBL/GenBank/DDBJ databases">
        <title>Oil enriched cultivation method for isolating marine PHA-producing bacteria.</title>
        <authorList>
            <person name="Zheng W."/>
            <person name="Yu S."/>
            <person name="Huang Y."/>
        </authorList>
    </citation>
    <scope>NUCLEOTIDE SEQUENCE [LARGE SCALE GENOMIC DNA]</scope>
    <source>
        <strain evidence="2 3">SY-2-6</strain>
    </source>
</reference>
<keyword evidence="1" id="KW-0472">Membrane</keyword>
<dbReference type="Proteomes" id="UP000663970">
    <property type="component" value="Unassembled WGS sequence"/>
</dbReference>
<feature type="transmembrane region" description="Helical" evidence="1">
    <location>
        <begin position="21"/>
        <end position="44"/>
    </location>
</feature>
<gene>
    <name evidence="2" type="ORF">JF544_18110</name>
</gene>
<proteinExistence type="predicted"/>
<evidence type="ECO:0000313" key="3">
    <source>
        <dbReference type="Proteomes" id="UP000663970"/>
    </source>
</evidence>
<organism evidence="2 3">
    <name type="scientific">Halobacillus kuroshimensis</name>
    <dbReference type="NCBI Taxonomy" id="302481"/>
    <lineage>
        <taxon>Bacteria</taxon>
        <taxon>Bacillati</taxon>
        <taxon>Bacillota</taxon>
        <taxon>Bacilli</taxon>
        <taxon>Bacillales</taxon>
        <taxon>Bacillaceae</taxon>
        <taxon>Halobacillus</taxon>
    </lineage>
</organism>
<evidence type="ECO:0000256" key="1">
    <source>
        <dbReference type="SAM" id="Phobius"/>
    </source>
</evidence>
<dbReference type="EMBL" id="JAEKJY010000007">
    <property type="protein sequence ID" value="MBN8237164.1"/>
    <property type="molecule type" value="Genomic_DNA"/>
</dbReference>
<evidence type="ECO:0000313" key="2">
    <source>
        <dbReference type="EMBL" id="MBN8237164.1"/>
    </source>
</evidence>